<dbReference type="PROSITE" id="PS50893">
    <property type="entry name" value="ABC_TRANSPORTER_2"/>
    <property type="match status" value="1"/>
</dbReference>
<reference evidence="10" key="1">
    <citation type="submission" date="2017-05" db="EMBL/GenBank/DDBJ databases">
        <authorList>
            <person name="Macchi M."/>
            <person name="Festa S."/>
            <person name="Coppotelli B.M."/>
            <person name="Morelli I.S."/>
        </authorList>
    </citation>
    <scope>NUCLEOTIDE SEQUENCE [LARGE SCALE GENOMIC DNA]</scope>
    <source>
        <strain evidence="10">I</strain>
    </source>
</reference>
<dbReference type="Proteomes" id="UP000196655">
    <property type="component" value="Unassembled WGS sequence"/>
</dbReference>
<dbReference type="AlphaFoldDB" id="A0A211ZF25"/>
<organism evidence="9 10">
    <name type="scientific">Inquilinus limosus</name>
    <dbReference type="NCBI Taxonomy" id="171674"/>
    <lineage>
        <taxon>Bacteria</taxon>
        <taxon>Pseudomonadati</taxon>
        <taxon>Pseudomonadota</taxon>
        <taxon>Alphaproteobacteria</taxon>
        <taxon>Rhodospirillales</taxon>
        <taxon>Rhodospirillaceae</taxon>
        <taxon>Inquilinus</taxon>
    </lineage>
</organism>
<evidence type="ECO:0000256" key="3">
    <source>
        <dbReference type="ARBA" id="ARBA00022448"/>
    </source>
</evidence>
<evidence type="ECO:0000256" key="2">
    <source>
        <dbReference type="ARBA" id="ARBA00005417"/>
    </source>
</evidence>
<evidence type="ECO:0000313" key="9">
    <source>
        <dbReference type="EMBL" id="OWJ63764.1"/>
    </source>
</evidence>
<dbReference type="GO" id="GO:0015424">
    <property type="term" value="F:ABC-type amino acid transporter activity"/>
    <property type="evidence" value="ECO:0007669"/>
    <property type="project" value="InterPro"/>
</dbReference>
<dbReference type="PANTHER" id="PTHR43166">
    <property type="entry name" value="AMINO ACID IMPORT ATP-BINDING PROTEIN"/>
    <property type="match status" value="1"/>
</dbReference>
<dbReference type="SMART" id="SM00382">
    <property type="entry name" value="AAA"/>
    <property type="match status" value="1"/>
</dbReference>
<dbReference type="GO" id="GO:0005524">
    <property type="term" value="F:ATP binding"/>
    <property type="evidence" value="ECO:0007669"/>
    <property type="project" value="UniProtKB-KW"/>
</dbReference>
<evidence type="ECO:0000256" key="5">
    <source>
        <dbReference type="ARBA" id="ARBA00022741"/>
    </source>
</evidence>
<feature type="domain" description="ABC transporter" evidence="8">
    <location>
        <begin position="2"/>
        <end position="239"/>
    </location>
</feature>
<evidence type="ECO:0000256" key="4">
    <source>
        <dbReference type="ARBA" id="ARBA00022475"/>
    </source>
</evidence>
<comment type="similarity">
    <text evidence="2">Belongs to the ABC transporter superfamily.</text>
</comment>
<dbReference type="OrthoDB" id="9802264at2"/>
<name>A0A211ZF25_9PROT</name>
<dbReference type="InterPro" id="IPR050086">
    <property type="entry name" value="MetN_ABC_transporter-like"/>
</dbReference>
<accession>A0A211ZF25</accession>
<dbReference type="GO" id="GO:0005886">
    <property type="term" value="C:plasma membrane"/>
    <property type="evidence" value="ECO:0007669"/>
    <property type="project" value="UniProtKB-SubCell"/>
</dbReference>
<dbReference type="PROSITE" id="PS00211">
    <property type="entry name" value="ABC_TRANSPORTER_1"/>
    <property type="match status" value="1"/>
</dbReference>
<evidence type="ECO:0000256" key="6">
    <source>
        <dbReference type="ARBA" id="ARBA00022840"/>
    </source>
</evidence>
<keyword evidence="10" id="KW-1185">Reference proteome</keyword>
<evidence type="ECO:0000256" key="7">
    <source>
        <dbReference type="ARBA" id="ARBA00023136"/>
    </source>
</evidence>
<dbReference type="PIRSF" id="PIRSF039085">
    <property type="entry name" value="ABC_ATPase_HisP"/>
    <property type="match status" value="1"/>
</dbReference>
<sequence>MIAIRDIRKSFKGQVVVDGIGLDVDRGGIVSILGPSGSGKSTFLRCLNRLETPDAGTIDMSGDRYDLAKLDSRRLQSLRMRIGMVFQNYNLFRHKTAIENILEGLLVVKRLPRREAQEIAEHHLALMGLADKAAQYPSSLSGGQQQRVAIARTLAMAPELILFDEPTSALDPEHTGEVLEAIRKAAGQGIPMIIVTHEMGFAREISSQVLFIDGGRVIEQGDPKSLFGNPQQQRTRDFLKNYLRSFSFDI</sequence>
<comment type="subcellular location">
    <subcellularLocation>
        <location evidence="1">Cell membrane</location>
        <topology evidence="1">Peripheral membrane protein</topology>
    </subcellularLocation>
</comment>
<evidence type="ECO:0000259" key="8">
    <source>
        <dbReference type="PROSITE" id="PS50893"/>
    </source>
</evidence>
<dbReference type="InterPro" id="IPR030679">
    <property type="entry name" value="ABC_ATPase_HisP-typ"/>
</dbReference>
<protein>
    <submittedName>
        <fullName evidence="9">Amino acid ABC transporter ATP-binding protein</fullName>
    </submittedName>
</protein>
<dbReference type="PANTHER" id="PTHR43166:SF35">
    <property type="entry name" value="L-CYSTINE IMPORT ATP-BINDING PROTEIN TCYN"/>
    <property type="match status" value="1"/>
</dbReference>
<evidence type="ECO:0000256" key="1">
    <source>
        <dbReference type="ARBA" id="ARBA00004202"/>
    </source>
</evidence>
<keyword evidence="5" id="KW-0547">Nucleotide-binding</keyword>
<dbReference type="InterPro" id="IPR003593">
    <property type="entry name" value="AAA+_ATPase"/>
</dbReference>
<dbReference type="InterPro" id="IPR003439">
    <property type="entry name" value="ABC_transporter-like_ATP-bd"/>
</dbReference>
<dbReference type="InterPro" id="IPR027417">
    <property type="entry name" value="P-loop_NTPase"/>
</dbReference>
<dbReference type="GO" id="GO:0016887">
    <property type="term" value="F:ATP hydrolysis activity"/>
    <property type="evidence" value="ECO:0007669"/>
    <property type="project" value="InterPro"/>
</dbReference>
<keyword evidence="6 9" id="KW-0067">ATP-binding</keyword>
<dbReference type="Pfam" id="PF00005">
    <property type="entry name" value="ABC_tran"/>
    <property type="match status" value="1"/>
</dbReference>
<gene>
    <name evidence="9" type="ORF">BWR60_28090</name>
</gene>
<dbReference type="Gene3D" id="3.40.50.300">
    <property type="entry name" value="P-loop containing nucleotide triphosphate hydrolases"/>
    <property type="match status" value="1"/>
</dbReference>
<dbReference type="RefSeq" id="WP_088155236.1">
    <property type="nucleotide sequence ID" value="NZ_NHON01000080.1"/>
</dbReference>
<keyword evidence="4" id="KW-1003">Cell membrane</keyword>
<keyword evidence="3" id="KW-0813">Transport</keyword>
<keyword evidence="7" id="KW-0472">Membrane</keyword>
<dbReference type="STRING" id="1122125.GCA_000423185_04055"/>
<dbReference type="SUPFAM" id="SSF52540">
    <property type="entry name" value="P-loop containing nucleoside triphosphate hydrolases"/>
    <property type="match status" value="1"/>
</dbReference>
<proteinExistence type="inferred from homology"/>
<evidence type="ECO:0000313" key="10">
    <source>
        <dbReference type="Proteomes" id="UP000196655"/>
    </source>
</evidence>
<comment type="caution">
    <text evidence="9">The sequence shown here is derived from an EMBL/GenBank/DDBJ whole genome shotgun (WGS) entry which is preliminary data.</text>
</comment>
<dbReference type="EMBL" id="NHON01000080">
    <property type="protein sequence ID" value="OWJ63764.1"/>
    <property type="molecule type" value="Genomic_DNA"/>
</dbReference>
<dbReference type="InterPro" id="IPR017871">
    <property type="entry name" value="ABC_transporter-like_CS"/>
</dbReference>